<sequence>MGAYLTLASVTATWLVGRRMNLARRAKFVLHSTMIMSYTQVLLGIAALVNFTCISILSNII</sequence>
<accession>A0A914RMG1</accession>
<proteinExistence type="predicted"/>
<evidence type="ECO:0000313" key="3">
    <source>
        <dbReference type="WBParaSite" id="PEQ_0000760201-mRNA-1"/>
    </source>
</evidence>
<name>A0A914RMG1_PAREQ</name>
<organism evidence="2 3">
    <name type="scientific">Parascaris equorum</name>
    <name type="common">Equine roundworm</name>
    <dbReference type="NCBI Taxonomy" id="6256"/>
    <lineage>
        <taxon>Eukaryota</taxon>
        <taxon>Metazoa</taxon>
        <taxon>Ecdysozoa</taxon>
        <taxon>Nematoda</taxon>
        <taxon>Chromadorea</taxon>
        <taxon>Rhabditida</taxon>
        <taxon>Spirurina</taxon>
        <taxon>Ascaridomorpha</taxon>
        <taxon>Ascaridoidea</taxon>
        <taxon>Ascarididae</taxon>
        <taxon>Parascaris</taxon>
    </lineage>
</organism>
<keyword evidence="2" id="KW-1185">Reference proteome</keyword>
<feature type="transmembrane region" description="Helical" evidence="1">
    <location>
        <begin position="35"/>
        <end position="57"/>
    </location>
</feature>
<evidence type="ECO:0000256" key="1">
    <source>
        <dbReference type="SAM" id="Phobius"/>
    </source>
</evidence>
<evidence type="ECO:0000313" key="2">
    <source>
        <dbReference type="Proteomes" id="UP000887564"/>
    </source>
</evidence>
<keyword evidence="1" id="KW-0472">Membrane</keyword>
<dbReference type="Proteomes" id="UP000887564">
    <property type="component" value="Unplaced"/>
</dbReference>
<reference evidence="3" key="1">
    <citation type="submission" date="2022-11" db="UniProtKB">
        <authorList>
            <consortium name="WormBaseParasite"/>
        </authorList>
    </citation>
    <scope>IDENTIFICATION</scope>
</reference>
<keyword evidence="1" id="KW-1133">Transmembrane helix</keyword>
<dbReference type="AlphaFoldDB" id="A0A914RMG1"/>
<keyword evidence="1" id="KW-0812">Transmembrane</keyword>
<protein>
    <submittedName>
        <fullName evidence="3">Uncharacterized protein</fullName>
    </submittedName>
</protein>
<dbReference type="WBParaSite" id="PEQ_0000760201-mRNA-1">
    <property type="protein sequence ID" value="PEQ_0000760201-mRNA-1"/>
    <property type="gene ID" value="PEQ_0000760201"/>
</dbReference>